<reference evidence="13" key="1">
    <citation type="journal article" date="2009" name="Environ. Microbiol.">
        <title>Dynamics of genome evolution in facultative symbionts of aphids.</title>
        <authorList>
            <person name="Degnan P.H."/>
            <person name="Leonardo T.E."/>
            <person name="Cass B.N."/>
            <person name="Hurwitz B."/>
            <person name="Stern D."/>
            <person name="Gibbs R.A."/>
            <person name="Richards S."/>
            <person name="Moran N.A."/>
        </authorList>
    </citation>
    <scope>NUCLEOTIDE SEQUENCE [LARGE SCALE GENOMIC DNA]</scope>
    <source>
        <strain evidence="13">LSR1</strain>
    </source>
</reference>
<dbReference type="InterPro" id="IPR050534">
    <property type="entry name" value="Coronavir_polyprotein_1ab"/>
</dbReference>
<evidence type="ECO:0000256" key="3">
    <source>
        <dbReference type="ARBA" id="ARBA00022763"/>
    </source>
</evidence>
<dbReference type="HOGENOM" id="CLU_007524_1_2_6"/>
<keyword evidence="1 11" id="KW-0540">Nuclease</keyword>
<dbReference type="InterPro" id="IPR027785">
    <property type="entry name" value="UvrD-like_helicase_C"/>
</dbReference>
<comment type="catalytic activity">
    <reaction evidence="11">
        <text>ATP + H2O = ADP + phosphate + H(+)</text>
        <dbReference type="Rhea" id="RHEA:13065"/>
        <dbReference type="ChEBI" id="CHEBI:15377"/>
        <dbReference type="ChEBI" id="CHEBI:15378"/>
        <dbReference type="ChEBI" id="CHEBI:30616"/>
        <dbReference type="ChEBI" id="CHEBI:43474"/>
        <dbReference type="ChEBI" id="CHEBI:456216"/>
        <dbReference type="EC" id="5.6.2.3"/>
    </reaction>
</comment>
<dbReference type="Pfam" id="PF13538">
    <property type="entry name" value="UvrD_C_2"/>
    <property type="match status" value="1"/>
</dbReference>
<dbReference type="EC" id="5.6.2.3" evidence="11"/>
<evidence type="ECO:0000256" key="5">
    <source>
        <dbReference type="ARBA" id="ARBA00022806"/>
    </source>
</evidence>
<proteinExistence type="inferred from homology"/>
<dbReference type="GO" id="GO:0008854">
    <property type="term" value="F:exodeoxyribonuclease V activity"/>
    <property type="evidence" value="ECO:0007669"/>
    <property type="project" value="InterPro"/>
</dbReference>
<name>E0WSW7_9ENTR</name>
<feature type="binding site" evidence="11">
    <location>
        <begin position="177"/>
        <end position="184"/>
    </location>
    <ligand>
        <name>ATP</name>
        <dbReference type="ChEBI" id="CHEBI:30616"/>
    </ligand>
</feature>
<dbReference type="GO" id="GO:0016887">
    <property type="term" value="F:ATP hydrolysis activity"/>
    <property type="evidence" value="ECO:0007669"/>
    <property type="project" value="RHEA"/>
</dbReference>
<accession>E0WSW7</accession>
<dbReference type="PANTHER" id="PTHR43788">
    <property type="entry name" value="DNA2/NAM7 HELICASE FAMILY MEMBER"/>
    <property type="match status" value="1"/>
</dbReference>
<dbReference type="GO" id="GO:0017116">
    <property type="term" value="F:single-stranded DNA helicase activity"/>
    <property type="evidence" value="ECO:0007669"/>
    <property type="project" value="TreeGrafter"/>
</dbReference>
<dbReference type="InterPro" id="IPR049550">
    <property type="entry name" value="RecD_N"/>
</dbReference>
<dbReference type="FunFam" id="3.40.50.300:FF:000965">
    <property type="entry name" value="RecBCD enzyme subunit RecD"/>
    <property type="match status" value="1"/>
</dbReference>
<evidence type="ECO:0000256" key="11">
    <source>
        <dbReference type="HAMAP-Rule" id="MF_01487"/>
    </source>
</evidence>
<dbReference type="GO" id="GO:0043139">
    <property type="term" value="F:5'-3' DNA helicase activity"/>
    <property type="evidence" value="ECO:0007669"/>
    <property type="project" value="UniProtKB-UniRule"/>
</dbReference>
<dbReference type="GO" id="GO:0003677">
    <property type="term" value="F:DNA binding"/>
    <property type="evidence" value="ECO:0007669"/>
    <property type="project" value="UniProtKB-UniRule"/>
</dbReference>
<dbReference type="GO" id="GO:0005524">
    <property type="term" value="F:ATP binding"/>
    <property type="evidence" value="ECO:0007669"/>
    <property type="project" value="UniProtKB-UniRule"/>
</dbReference>
<organism evidence="13 14">
    <name type="scientific">Candidatus Regiella insecticola LSR1</name>
    <dbReference type="NCBI Taxonomy" id="663321"/>
    <lineage>
        <taxon>Bacteria</taxon>
        <taxon>Pseudomonadati</taxon>
        <taxon>Pseudomonadota</taxon>
        <taxon>Gammaproteobacteria</taxon>
        <taxon>Enterobacterales</taxon>
        <taxon>Enterobacteriaceae</taxon>
        <taxon>aphid secondary symbionts</taxon>
        <taxon>Candidatus Regiella</taxon>
    </lineage>
</organism>
<dbReference type="Pfam" id="PF21185">
    <property type="entry name" value="RecD_N"/>
    <property type="match status" value="1"/>
</dbReference>
<dbReference type="Proteomes" id="UP000005726">
    <property type="component" value="Unassembled WGS sequence"/>
</dbReference>
<dbReference type="EMBL" id="GL379592">
    <property type="protein sequence ID" value="EFL91652.1"/>
    <property type="molecule type" value="Genomic_DNA"/>
</dbReference>
<keyword evidence="4 11" id="KW-0378">Hydrolase</keyword>
<dbReference type="Gene3D" id="1.10.10.1020">
    <property type="entry name" value="RecBCD complex, subunit RecD, N-terminal domain"/>
    <property type="match status" value="1"/>
</dbReference>
<dbReference type="FunFam" id="3.40.50.300:FF:000912">
    <property type="entry name" value="RecBCD enzyme subunit RecD"/>
    <property type="match status" value="1"/>
</dbReference>
<keyword evidence="7 11" id="KW-0067">ATP-binding</keyword>
<evidence type="ECO:0000313" key="13">
    <source>
        <dbReference type="EMBL" id="EFL91652.1"/>
    </source>
</evidence>
<evidence type="ECO:0000256" key="4">
    <source>
        <dbReference type="ARBA" id="ARBA00022801"/>
    </source>
</evidence>
<keyword evidence="9 11" id="KW-0234">DNA repair</keyword>
<protein>
    <recommendedName>
        <fullName evidence="11">RecBCD enzyme subunit RecD</fullName>
        <ecNumber evidence="11">5.6.2.3</ecNumber>
    </recommendedName>
    <alternativeName>
        <fullName evidence="11">DNA 5'-3' helicase subunit RecD</fullName>
    </alternativeName>
    <alternativeName>
        <fullName evidence="11">Exonuclease V subunit RecD</fullName>
        <shortName evidence="11">ExoV subunit RecD</shortName>
    </alternativeName>
    <alternativeName>
        <fullName evidence="11">Helicase/nuclease RecBCD subunit RecD</fullName>
    </alternativeName>
</protein>
<dbReference type="SMART" id="SM00382">
    <property type="entry name" value="AAA"/>
    <property type="match status" value="1"/>
</dbReference>
<gene>
    <name evidence="11 13" type="primary">recD</name>
    <name evidence="13" type="ORF">REG_1101</name>
</gene>
<evidence type="ECO:0000256" key="9">
    <source>
        <dbReference type="ARBA" id="ARBA00023204"/>
    </source>
</evidence>
<dbReference type="AlphaFoldDB" id="E0WSW7"/>
<evidence type="ECO:0000256" key="6">
    <source>
        <dbReference type="ARBA" id="ARBA00022839"/>
    </source>
</evidence>
<dbReference type="Pfam" id="PF13245">
    <property type="entry name" value="AAA_19"/>
    <property type="match status" value="1"/>
</dbReference>
<dbReference type="Gene3D" id="3.40.50.300">
    <property type="entry name" value="P-loop containing nucleotide triphosphate hydrolases"/>
    <property type="match status" value="3"/>
</dbReference>
<evidence type="ECO:0000256" key="2">
    <source>
        <dbReference type="ARBA" id="ARBA00022741"/>
    </source>
</evidence>
<keyword evidence="2 11" id="KW-0547">Nucleotide-binding</keyword>
<dbReference type="GO" id="GO:0000724">
    <property type="term" value="P:double-strand break repair via homologous recombination"/>
    <property type="evidence" value="ECO:0007669"/>
    <property type="project" value="UniProtKB-UniRule"/>
</dbReference>
<evidence type="ECO:0000256" key="10">
    <source>
        <dbReference type="ARBA" id="ARBA00023235"/>
    </source>
</evidence>
<evidence type="ECO:0000256" key="1">
    <source>
        <dbReference type="ARBA" id="ARBA00022722"/>
    </source>
</evidence>
<comment type="miscellaneous">
    <text evidence="11">In the RecBCD complex, RecB has a slow 3'-5' helicase, an exonuclease activity and loads RecA onto ssDNA, RecD has a fast 5'-3' helicase activity, while RecC stimulates the ATPase and processivity of the RecB helicase and contributes to recognition of the Chi site.</text>
</comment>
<dbReference type="NCBIfam" id="TIGR01447">
    <property type="entry name" value="recD"/>
    <property type="match status" value="1"/>
</dbReference>
<keyword evidence="14" id="KW-1185">Reference proteome</keyword>
<comment type="subunit">
    <text evidence="11">Heterotrimer of RecB, RecC and RecD. All subunits contribute to DNA-binding.</text>
</comment>
<evidence type="ECO:0000256" key="7">
    <source>
        <dbReference type="ARBA" id="ARBA00022840"/>
    </source>
</evidence>
<evidence type="ECO:0000259" key="12">
    <source>
        <dbReference type="SMART" id="SM00382"/>
    </source>
</evidence>
<keyword evidence="6 11" id="KW-0269">Exonuclease</keyword>
<keyword evidence="3 11" id="KW-0227">DNA damage</keyword>
<keyword evidence="10 11" id="KW-0413">Isomerase</keyword>
<dbReference type="CDD" id="cd18809">
    <property type="entry name" value="SF1_C_RecD"/>
    <property type="match status" value="1"/>
</dbReference>
<keyword evidence="8 11" id="KW-0238">DNA-binding</keyword>
<dbReference type="InterPro" id="IPR003593">
    <property type="entry name" value="AAA+_ATPase"/>
</dbReference>
<evidence type="ECO:0000313" key="14">
    <source>
        <dbReference type="Proteomes" id="UP000005726"/>
    </source>
</evidence>
<comment type="function">
    <text evidence="11">A helicase/nuclease that prepares dsDNA breaks (DSB) for recombinational DNA repair. Binds to DSBs and unwinds DNA via a highly rapid and processive ATP-dependent bidirectional helicase activity. Unwinds dsDNA until it encounters a Chi (crossover hotspot instigator) sequence from the 3' direction. Cuts ssDNA a few nucleotides 3' to the Chi site. The properties and activities of the enzyme are changed at Chi. The Chi-altered holoenzyme produces a long 3'-ssDNA overhang and facilitates RecA-binding to the ssDNA for homologous DNA recombination and repair. Holoenzyme degrades any linearized DNA that is unable to undergo homologous recombination. In the holoenzyme this subunit has ssDNA-dependent ATPase and 5'-3' helicase activity. When added to pre-assembled RecBC greatly stimulates nuclease activity and augments holoenzyme processivity. Negatively regulates the RecA-loading ability of RecBCD.</text>
</comment>
<dbReference type="NCBIfam" id="NF008127">
    <property type="entry name" value="PRK10875.1"/>
    <property type="match status" value="1"/>
</dbReference>
<dbReference type="InterPro" id="IPR041851">
    <property type="entry name" value="RecD_N_sf"/>
</dbReference>
<dbReference type="GO" id="GO:0009338">
    <property type="term" value="C:exodeoxyribonuclease V complex"/>
    <property type="evidence" value="ECO:0007669"/>
    <property type="project" value="InterPro"/>
</dbReference>
<dbReference type="InterPro" id="IPR027417">
    <property type="entry name" value="P-loop_NTPase"/>
</dbReference>
<dbReference type="CDD" id="cd17933">
    <property type="entry name" value="DEXSc_RecD-like"/>
    <property type="match status" value="1"/>
</dbReference>
<dbReference type="InterPro" id="IPR006344">
    <property type="entry name" value="RecD"/>
</dbReference>
<keyword evidence="5 11" id="KW-0347">Helicase</keyword>
<evidence type="ECO:0000256" key="8">
    <source>
        <dbReference type="ARBA" id="ARBA00023125"/>
    </source>
</evidence>
<comment type="similarity">
    <text evidence="11">Belongs to the RecD family.</text>
</comment>
<dbReference type="SUPFAM" id="SSF52540">
    <property type="entry name" value="P-loop containing nucleoside triphosphate hydrolases"/>
    <property type="match status" value="2"/>
</dbReference>
<dbReference type="PANTHER" id="PTHR43788:SF6">
    <property type="entry name" value="DNA HELICASE B"/>
    <property type="match status" value="1"/>
</dbReference>
<sequence>MMMELLDQAIRERLLRPIDVQFARMIAPDHCPALQLAAAYLSAEVGAGHICLPITSLQPQCLFAGRQPELTRALWHAAKAPDVQCWRDSLQCSPSVSDGSQPTPLVLQYDRLYLQRMWQSEGDVVRFIAGSRVNEAINENQLRNILDQLFGTDTDEVDWQKIAAAVAVTGKISVISGGPGTGKTTTVAKLLIALVRLTAGAQLRIQLAAPTGKAAARLSESLGKTWQQLALNEIERKLLPDQASTLHGLLGIQLNSQRLRYHPANPLNLDVLVVDEASMVDLPMMAKLIAALPAKARVIFLGDRDQLASVEVGAVFGDICRLAVLGYSAPRAEQLARATGYRLDQLCNYHREKKNETLTTQTRVGDSLCLLKKSYRFDKKSGIGQLAEAVNTGKYQRALSVLQRNHTDVEYVVLTEAENYKALLQASVIGYQTYLEQVMQGNDAAEILAAFNRYQLLCALRAGSFGVSGLNQQIEHILRNKGLIRRSKRLSNDWYSGRPIMIGRNDSALGLFNGDVGIALPGAHGHLRVYFQLPNGDIKSVQPNRLPYHDTAYAMTVHKSQGSEFEHTALVLPPHFSPLITRELLYTGITRARRKLTLYASHQVLNHAINTSTLRRSGLVDRLYSRIKSD</sequence>
<feature type="domain" description="AAA+ ATPase" evidence="12">
    <location>
        <begin position="169"/>
        <end position="326"/>
    </location>
</feature>
<dbReference type="HAMAP" id="MF_01487">
    <property type="entry name" value="RecD"/>
    <property type="match status" value="1"/>
</dbReference>